<keyword evidence="2" id="KW-0812">Transmembrane</keyword>
<dbReference type="InterPro" id="IPR000109">
    <property type="entry name" value="POT_fam"/>
</dbReference>
<dbReference type="Gene3D" id="1.20.1250.20">
    <property type="entry name" value="MFS general substrate transporter like domains"/>
    <property type="match status" value="1"/>
</dbReference>
<evidence type="ECO:0000256" key="4">
    <source>
        <dbReference type="ARBA" id="ARBA00023136"/>
    </source>
</evidence>
<organism evidence="5 6">
    <name type="scientific">Ensete ventricosum</name>
    <name type="common">Abyssinian banana</name>
    <name type="synonym">Musa ensete</name>
    <dbReference type="NCBI Taxonomy" id="4639"/>
    <lineage>
        <taxon>Eukaryota</taxon>
        <taxon>Viridiplantae</taxon>
        <taxon>Streptophyta</taxon>
        <taxon>Embryophyta</taxon>
        <taxon>Tracheophyta</taxon>
        <taxon>Spermatophyta</taxon>
        <taxon>Magnoliopsida</taxon>
        <taxon>Liliopsida</taxon>
        <taxon>Zingiberales</taxon>
        <taxon>Musaceae</taxon>
        <taxon>Ensete</taxon>
    </lineage>
</organism>
<dbReference type="InterPro" id="IPR036259">
    <property type="entry name" value="MFS_trans_sf"/>
</dbReference>
<gene>
    <name evidence="5" type="ORF">OPV22_029030</name>
</gene>
<evidence type="ECO:0000313" key="6">
    <source>
        <dbReference type="Proteomes" id="UP001222027"/>
    </source>
</evidence>
<dbReference type="Proteomes" id="UP001222027">
    <property type="component" value="Unassembled WGS sequence"/>
</dbReference>
<proteinExistence type="predicted"/>
<evidence type="ECO:0000313" key="5">
    <source>
        <dbReference type="EMBL" id="KAJ8466478.1"/>
    </source>
</evidence>
<dbReference type="Pfam" id="PF00854">
    <property type="entry name" value="PTR2"/>
    <property type="match status" value="1"/>
</dbReference>
<reference evidence="5 6" key="1">
    <citation type="submission" date="2022-12" db="EMBL/GenBank/DDBJ databases">
        <title>Chromosome-scale assembly of the Ensete ventricosum genome.</title>
        <authorList>
            <person name="Dussert Y."/>
            <person name="Stocks J."/>
            <person name="Wendawek A."/>
            <person name="Woldeyes F."/>
            <person name="Nichols R.A."/>
            <person name="Borrell J.S."/>
        </authorList>
    </citation>
    <scope>NUCLEOTIDE SEQUENCE [LARGE SCALE GENOMIC DNA]</scope>
    <source>
        <strain evidence="6">cv. Maze</strain>
        <tissue evidence="5">Seeds</tissue>
    </source>
</reference>
<keyword evidence="4" id="KW-0472">Membrane</keyword>
<evidence type="ECO:0000256" key="1">
    <source>
        <dbReference type="ARBA" id="ARBA00004141"/>
    </source>
</evidence>
<accession>A0AAV8PZX3</accession>
<dbReference type="EMBL" id="JAQQAF010000008">
    <property type="protein sequence ID" value="KAJ8466478.1"/>
    <property type="molecule type" value="Genomic_DNA"/>
</dbReference>
<evidence type="ECO:0000256" key="3">
    <source>
        <dbReference type="ARBA" id="ARBA00022989"/>
    </source>
</evidence>
<comment type="subcellular location">
    <subcellularLocation>
        <location evidence="1">Membrane</location>
        <topology evidence="1">Multi-pass membrane protein</topology>
    </subcellularLocation>
</comment>
<dbReference type="AlphaFoldDB" id="A0AAV8PZX3"/>
<keyword evidence="3" id="KW-1133">Transmembrane helix</keyword>
<evidence type="ECO:0000256" key="2">
    <source>
        <dbReference type="ARBA" id="ARBA00022692"/>
    </source>
</evidence>
<name>A0AAV8PZX3_ENSVE</name>
<dbReference type="GO" id="GO:0016020">
    <property type="term" value="C:membrane"/>
    <property type="evidence" value="ECO:0007669"/>
    <property type="project" value="UniProtKB-SubCell"/>
</dbReference>
<comment type="caution">
    <text evidence="5">The sequence shown here is derived from an EMBL/GenBank/DDBJ whole genome shotgun (WGS) entry which is preliminary data.</text>
</comment>
<sequence>MRQGLRLGPARATATAGGGWSPNQRLRLGCLPGVVSRMESLLMQLRPLACDGSDAGDCVRASGLQLGVLNLGLYLTALGMGGLKSSVSGFGSDQFDEIDRVLRNCKFLKNRMPDCMIIQEKTVTVSYRGFLSLIQFFSKADAFAFACISVWKAETIW</sequence>
<protein>
    <submittedName>
        <fullName evidence="5">Uncharacterized protein</fullName>
    </submittedName>
</protein>
<keyword evidence="6" id="KW-1185">Reference proteome</keyword>
<dbReference type="GO" id="GO:0022857">
    <property type="term" value="F:transmembrane transporter activity"/>
    <property type="evidence" value="ECO:0007669"/>
    <property type="project" value="InterPro"/>
</dbReference>